<evidence type="ECO:0000313" key="3">
    <source>
        <dbReference type="Proteomes" id="UP000603665"/>
    </source>
</evidence>
<reference evidence="2" key="2">
    <citation type="submission" date="2023-10" db="EMBL/GenBank/DDBJ databases">
        <title>Description of novel Gluconobacter species.</title>
        <authorList>
            <person name="Cleenwerck I."/>
            <person name="Cnockaert M."/>
            <person name="Borremans W."/>
            <person name="Wieme A.D."/>
            <person name="De Vuyst L."/>
            <person name="Vandamme P."/>
        </authorList>
    </citation>
    <scope>NUCLEOTIDE SEQUENCE</scope>
    <source>
        <strain evidence="2">LMG1408</strain>
    </source>
</reference>
<keyword evidence="1" id="KW-0812">Transmembrane</keyword>
<dbReference type="AlphaFoldDB" id="A0AB35ANV0"/>
<gene>
    <name evidence="2" type="ORF">HKD20_03990</name>
</gene>
<name>A0AB35ANV0_GLUOY</name>
<organism evidence="2 3">
    <name type="scientific">Gluconobacter oxydans</name>
    <name type="common">Gluconobacter suboxydans</name>
    <dbReference type="NCBI Taxonomy" id="442"/>
    <lineage>
        <taxon>Bacteria</taxon>
        <taxon>Pseudomonadati</taxon>
        <taxon>Pseudomonadota</taxon>
        <taxon>Alphaproteobacteria</taxon>
        <taxon>Acetobacterales</taxon>
        <taxon>Acetobacteraceae</taxon>
        <taxon>Gluconobacter</taxon>
    </lineage>
</organism>
<evidence type="ECO:0000313" key="2">
    <source>
        <dbReference type="EMBL" id="MBF0855686.1"/>
    </source>
</evidence>
<dbReference type="EMBL" id="JABCQL010000005">
    <property type="protein sequence ID" value="MBF0855686.1"/>
    <property type="molecule type" value="Genomic_DNA"/>
</dbReference>
<reference evidence="2" key="1">
    <citation type="submission" date="2020-04" db="EMBL/GenBank/DDBJ databases">
        <authorList>
            <person name="Sombolestani A."/>
        </authorList>
    </citation>
    <scope>NUCLEOTIDE SEQUENCE</scope>
    <source>
        <strain evidence="2">LMG1408</strain>
    </source>
</reference>
<feature type="transmembrane region" description="Helical" evidence="1">
    <location>
        <begin position="61"/>
        <end position="85"/>
    </location>
</feature>
<dbReference type="RefSeq" id="WP_131973783.1">
    <property type="nucleotide sequence ID" value="NZ_JABCQL010000005.1"/>
</dbReference>
<sequence>MLPSTLVKISHHQTPGLNTYGHYGGDFGRSALTALCTGLVSGSCFYFCFLTAEKDVGISPFWTTALCHVLFNGTVLGVFGLAYVLGFLS</sequence>
<proteinExistence type="predicted"/>
<keyword evidence="1" id="KW-1133">Transmembrane helix</keyword>
<protein>
    <submittedName>
        <fullName evidence="2">Uncharacterized protein</fullName>
    </submittedName>
</protein>
<evidence type="ECO:0000256" key="1">
    <source>
        <dbReference type="SAM" id="Phobius"/>
    </source>
</evidence>
<feature type="transmembrane region" description="Helical" evidence="1">
    <location>
        <begin position="27"/>
        <end position="49"/>
    </location>
</feature>
<comment type="caution">
    <text evidence="2">The sequence shown here is derived from an EMBL/GenBank/DDBJ whole genome shotgun (WGS) entry which is preliminary data.</text>
</comment>
<accession>A0AB35ANV0</accession>
<dbReference type="Proteomes" id="UP000603665">
    <property type="component" value="Unassembled WGS sequence"/>
</dbReference>
<keyword evidence="1" id="KW-0472">Membrane</keyword>